<evidence type="ECO:0000256" key="2">
    <source>
        <dbReference type="SAM" id="Phobius"/>
    </source>
</evidence>
<dbReference type="PANTHER" id="PTHR12661:SF5">
    <property type="entry name" value="SUPPRESSOR OF SWI4 1 HOMOLOG"/>
    <property type="match status" value="1"/>
</dbReference>
<dbReference type="PANTHER" id="PTHR12661">
    <property type="entry name" value="PETER PAN-RELATED"/>
    <property type="match status" value="1"/>
</dbReference>
<feature type="domain" description="Brix" evidence="3">
    <location>
        <begin position="27"/>
        <end position="306"/>
    </location>
</feature>
<dbReference type="GO" id="GO:0006364">
    <property type="term" value="P:rRNA processing"/>
    <property type="evidence" value="ECO:0007669"/>
    <property type="project" value="InterPro"/>
</dbReference>
<dbReference type="InterPro" id="IPR045112">
    <property type="entry name" value="PPAN-like"/>
</dbReference>
<dbReference type="Pfam" id="PF04427">
    <property type="entry name" value="Brix"/>
    <property type="match status" value="1"/>
</dbReference>
<feature type="region of interest" description="Disordered" evidence="1">
    <location>
        <begin position="1"/>
        <end position="29"/>
    </location>
</feature>
<keyword evidence="5" id="KW-1185">Reference proteome</keyword>
<evidence type="ECO:0000313" key="4">
    <source>
        <dbReference type="EMBL" id="GJJ11987.1"/>
    </source>
</evidence>
<evidence type="ECO:0000313" key="5">
    <source>
        <dbReference type="Proteomes" id="UP001050691"/>
    </source>
</evidence>
<dbReference type="AlphaFoldDB" id="A0AAV5ABH0"/>
<feature type="compositionally biased region" description="Acidic residues" evidence="1">
    <location>
        <begin position="362"/>
        <end position="408"/>
    </location>
</feature>
<dbReference type="GO" id="GO:0019843">
    <property type="term" value="F:rRNA binding"/>
    <property type="evidence" value="ECO:0007669"/>
    <property type="project" value="InterPro"/>
</dbReference>
<sequence>MAKRRKNRTHLKGKQAGKNAPGPSDAPKSFVLKHGQVGSSVTQLVRDMRKVMEPNTATRLRERSKNKLKDYITLAPALKVTHLLAFTLTPIAPSLRLVRLPAGPTFSFRIERYSLIKDVLNSIRRPRSMGTEYLSPPLLVLASFPPPSPNTPQLSLLVKGLQSLFPPLSPKTISLPSARRVVLVSYNEQTGTLNFRHYRITVRPYGVSRRVRKVIEATAGGKKTVLDLSNHQDVADFLLNKNVAGYESASSAASSAGEEESDNAISLPTDYVGRNNRKGDRRAVRLDEIGPRMELSLVKIVEGIPGKQGSVIYHQFVTKTKAEMEQQKAEHAAKEKLRKQRKEEQELNIKKKKMALQTGDEAAQDTDDDEGENDDQPDANDEDDWDDEEEISDIESEVEEGAEESSESETERPPRPPPKKRKP</sequence>
<dbReference type="PROSITE" id="PS50833">
    <property type="entry name" value="BRIX"/>
    <property type="match status" value="1"/>
</dbReference>
<evidence type="ECO:0000259" key="3">
    <source>
        <dbReference type="PROSITE" id="PS50833"/>
    </source>
</evidence>
<feature type="compositionally biased region" description="Basic and acidic residues" evidence="1">
    <location>
        <begin position="324"/>
        <end position="349"/>
    </location>
</feature>
<gene>
    <name evidence="4" type="ORF">Clacol_006225</name>
</gene>
<keyword evidence="2" id="KW-1133">Transmembrane helix</keyword>
<feature type="region of interest" description="Disordered" evidence="1">
    <location>
        <begin position="324"/>
        <end position="423"/>
    </location>
</feature>
<dbReference type="SMART" id="SM00879">
    <property type="entry name" value="Brix"/>
    <property type="match status" value="1"/>
</dbReference>
<proteinExistence type="predicted"/>
<comment type="caution">
    <text evidence="4">The sequence shown here is derived from an EMBL/GenBank/DDBJ whole genome shotgun (WGS) entry which is preliminary data.</text>
</comment>
<keyword evidence="2" id="KW-0812">Transmembrane</keyword>
<dbReference type="GO" id="GO:0030687">
    <property type="term" value="C:preribosome, large subunit precursor"/>
    <property type="evidence" value="ECO:0007669"/>
    <property type="project" value="TreeGrafter"/>
</dbReference>
<dbReference type="GO" id="GO:0000027">
    <property type="term" value="P:ribosomal large subunit assembly"/>
    <property type="evidence" value="ECO:0007669"/>
    <property type="project" value="TreeGrafter"/>
</dbReference>
<dbReference type="Proteomes" id="UP001050691">
    <property type="component" value="Unassembled WGS sequence"/>
</dbReference>
<dbReference type="EMBL" id="BPWL01000007">
    <property type="protein sequence ID" value="GJJ11987.1"/>
    <property type="molecule type" value="Genomic_DNA"/>
</dbReference>
<accession>A0AAV5ABH0</accession>
<evidence type="ECO:0000256" key="1">
    <source>
        <dbReference type="SAM" id="MobiDB-lite"/>
    </source>
</evidence>
<keyword evidence="2" id="KW-0472">Membrane</keyword>
<feature type="region of interest" description="Disordered" evidence="1">
    <location>
        <begin position="252"/>
        <end position="276"/>
    </location>
</feature>
<feature type="transmembrane region" description="Helical" evidence="2">
    <location>
        <begin position="71"/>
        <end position="92"/>
    </location>
</feature>
<protein>
    <recommendedName>
        <fullName evidence="3">Brix domain-containing protein</fullName>
    </recommendedName>
</protein>
<organism evidence="4 5">
    <name type="scientific">Clathrus columnatus</name>
    <dbReference type="NCBI Taxonomy" id="1419009"/>
    <lineage>
        <taxon>Eukaryota</taxon>
        <taxon>Fungi</taxon>
        <taxon>Dikarya</taxon>
        <taxon>Basidiomycota</taxon>
        <taxon>Agaricomycotina</taxon>
        <taxon>Agaricomycetes</taxon>
        <taxon>Phallomycetidae</taxon>
        <taxon>Phallales</taxon>
        <taxon>Clathraceae</taxon>
        <taxon>Clathrus</taxon>
    </lineage>
</organism>
<dbReference type="InterPro" id="IPR007109">
    <property type="entry name" value="Brix"/>
</dbReference>
<reference evidence="4" key="1">
    <citation type="submission" date="2021-10" db="EMBL/GenBank/DDBJ databases">
        <title>De novo Genome Assembly of Clathrus columnatus (Basidiomycota, Fungi) Using Illumina and Nanopore Sequence Data.</title>
        <authorList>
            <person name="Ogiso-Tanaka E."/>
            <person name="Itagaki H."/>
            <person name="Hosoya T."/>
            <person name="Hosaka K."/>
        </authorList>
    </citation>
    <scope>NUCLEOTIDE SEQUENCE</scope>
    <source>
        <strain evidence="4">MO-923</strain>
    </source>
</reference>
<feature type="compositionally biased region" description="Basic residues" evidence="1">
    <location>
        <begin position="1"/>
        <end position="15"/>
    </location>
</feature>
<name>A0AAV5ABH0_9AGAM</name>